<evidence type="ECO:0000256" key="10">
    <source>
        <dbReference type="ARBA" id="ARBA00023201"/>
    </source>
</evidence>
<dbReference type="GO" id="GO:0015293">
    <property type="term" value="F:symporter activity"/>
    <property type="evidence" value="ECO:0007669"/>
    <property type="project" value="TreeGrafter"/>
</dbReference>
<evidence type="ECO:0000313" key="14">
    <source>
        <dbReference type="Proteomes" id="UP001353858"/>
    </source>
</evidence>
<dbReference type="PANTHER" id="PTHR42985:SF21">
    <property type="entry name" value="SODIUM-DEPENDENT MULTIVITAMIN TRANSPORTER-LIKE PROTEIN"/>
    <property type="match status" value="1"/>
</dbReference>
<feature type="transmembrane region" description="Helical" evidence="12">
    <location>
        <begin position="71"/>
        <end position="91"/>
    </location>
</feature>
<dbReference type="GO" id="GO:0005886">
    <property type="term" value="C:plasma membrane"/>
    <property type="evidence" value="ECO:0007669"/>
    <property type="project" value="UniProtKB-SubCell"/>
</dbReference>
<feature type="transmembrane region" description="Helical" evidence="12">
    <location>
        <begin position="452"/>
        <end position="473"/>
    </location>
</feature>
<evidence type="ECO:0000256" key="7">
    <source>
        <dbReference type="ARBA" id="ARBA00023053"/>
    </source>
</evidence>
<keyword evidence="7" id="KW-0915">Sodium</keyword>
<feature type="transmembrane region" description="Helical" evidence="12">
    <location>
        <begin position="28"/>
        <end position="50"/>
    </location>
</feature>
<keyword evidence="14" id="KW-1185">Reference proteome</keyword>
<keyword evidence="9 12" id="KW-0472">Membrane</keyword>
<evidence type="ECO:0000256" key="6">
    <source>
        <dbReference type="ARBA" id="ARBA00022989"/>
    </source>
</evidence>
<dbReference type="EMBL" id="JARPUR010000004">
    <property type="protein sequence ID" value="KAK4876633.1"/>
    <property type="molecule type" value="Genomic_DNA"/>
</dbReference>
<evidence type="ECO:0000256" key="3">
    <source>
        <dbReference type="ARBA" id="ARBA00022448"/>
    </source>
</evidence>
<dbReference type="Pfam" id="PF00474">
    <property type="entry name" value="SSF"/>
    <property type="match status" value="1"/>
</dbReference>
<feature type="transmembrane region" description="Helical" evidence="12">
    <location>
        <begin position="384"/>
        <end position="401"/>
    </location>
</feature>
<keyword evidence="10" id="KW-0739">Sodium transport</keyword>
<keyword evidence="4" id="KW-1003">Cell membrane</keyword>
<protein>
    <submittedName>
        <fullName evidence="13">Uncharacterized protein</fullName>
    </submittedName>
</protein>
<keyword evidence="6 12" id="KW-1133">Transmembrane helix</keyword>
<feature type="transmembrane region" description="Helical" evidence="12">
    <location>
        <begin position="352"/>
        <end position="377"/>
    </location>
</feature>
<feature type="transmembrane region" description="Helical" evidence="12">
    <location>
        <begin position="180"/>
        <end position="201"/>
    </location>
</feature>
<sequence>MSLIASEISTTTLLAVPADIYQFGSNYIWVTLATTIVCIIAYYVYLPVFFTLQVTSIYEYIQLRFDRRLRLLTSFFGILSIFVYCPTVIYIPSLAFSQVTGVSVHLIASITSIICIFYTSIGGLKAVVWTDAVQFCIMIVTFIIIFFMGVSTVGGFSFLWSKSVEGHRLDVTDFSFDPTLRDSFGALIAGGIVQWLAFTVVDQGPVQKILSVPSYKNLKIIMPFCALGLGFFHIFATFTGLLLYARFWNCDPLATKEVSRSEQLVPYFVMEVTKNFPGLPGIFIAGVFSAGLSTLSANLNTLSAVIYKDFLSPFMSKTITQKRISNILKLIVLIGGVISTLLVLVLENLEGIFSVYTIFMAVLAGPLLGIFTLGMLIPKANSKGAFYGALITCIVVTWLVVQNQRYQSIILSEFIKPTSTNGCNATKLAVEVTSSAKKVSLDSLFILYRISFWFYSFIGFAMTFVIGLTVSWFTKHDKEYVPLELLSPVIHTFVKEKRSIELSTVRTKIDDKEETRTVLIEKLCNDVKT</sequence>
<accession>A0AAN7QFT5</accession>
<evidence type="ECO:0000256" key="2">
    <source>
        <dbReference type="ARBA" id="ARBA00006434"/>
    </source>
</evidence>
<feature type="transmembrane region" description="Helical" evidence="12">
    <location>
        <begin position="327"/>
        <end position="346"/>
    </location>
</feature>
<dbReference type="AlphaFoldDB" id="A0AAN7QFT5"/>
<dbReference type="NCBIfam" id="TIGR00813">
    <property type="entry name" value="sss"/>
    <property type="match status" value="1"/>
</dbReference>
<evidence type="ECO:0000256" key="12">
    <source>
        <dbReference type="SAM" id="Phobius"/>
    </source>
</evidence>
<gene>
    <name evidence="13" type="ORF">RN001_009139</name>
</gene>
<feature type="transmembrane region" description="Helical" evidence="12">
    <location>
        <begin position="221"/>
        <end position="245"/>
    </location>
</feature>
<dbReference type="PROSITE" id="PS50283">
    <property type="entry name" value="NA_SOLUT_SYMP_3"/>
    <property type="match status" value="1"/>
</dbReference>
<dbReference type="GO" id="GO:0006814">
    <property type="term" value="P:sodium ion transport"/>
    <property type="evidence" value="ECO:0007669"/>
    <property type="project" value="UniProtKB-KW"/>
</dbReference>
<dbReference type="InterPro" id="IPR038377">
    <property type="entry name" value="Na/Glc_symporter_sf"/>
</dbReference>
<dbReference type="Gene3D" id="1.20.1730.10">
    <property type="entry name" value="Sodium/glucose cotransporter"/>
    <property type="match status" value="1"/>
</dbReference>
<evidence type="ECO:0000256" key="9">
    <source>
        <dbReference type="ARBA" id="ARBA00023136"/>
    </source>
</evidence>
<evidence type="ECO:0000256" key="5">
    <source>
        <dbReference type="ARBA" id="ARBA00022692"/>
    </source>
</evidence>
<organism evidence="13 14">
    <name type="scientific">Aquatica leii</name>
    <dbReference type="NCBI Taxonomy" id="1421715"/>
    <lineage>
        <taxon>Eukaryota</taxon>
        <taxon>Metazoa</taxon>
        <taxon>Ecdysozoa</taxon>
        <taxon>Arthropoda</taxon>
        <taxon>Hexapoda</taxon>
        <taxon>Insecta</taxon>
        <taxon>Pterygota</taxon>
        <taxon>Neoptera</taxon>
        <taxon>Endopterygota</taxon>
        <taxon>Coleoptera</taxon>
        <taxon>Polyphaga</taxon>
        <taxon>Elateriformia</taxon>
        <taxon>Elateroidea</taxon>
        <taxon>Lampyridae</taxon>
        <taxon>Luciolinae</taxon>
        <taxon>Aquatica</taxon>
    </lineage>
</organism>
<evidence type="ECO:0000256" key="11">
    <source>
        <dbReference type="RuleBase" id="RU362091"/>
    </source>
</evidence>
<keyword evidence="8" id="KW-0406">Ion transport</keyword>
<feature type="transmembrane region" description="Helical" evidence="12">
    <location>
        <begin position="103"/>
        <end position="124"/>
    </location>
</feature>
<evidence type="ECO:0000313" key="13">
    <source>
        <dbReference type="EMBL" id="KAK4876633.1"/>
    </source>
</evidence>
<name>A0AAN7QFT5_9COLE</name>
<evidence type="ECO:0000256" key="1">
    <source>
        <dbReference type="ARBA" id="ARBA00004651"/>
    </source>
</evidence>
<feature type="transmembrane region" description="Helical" evidence="12">
    <location>
        <begin position="136"/>
        <end position="160"/>
    </location>
</feature>
<comment type="subcellular location">
    <subcellularLocation>
        <location evidence="1">Cell membrane</location>
        <topology evidence="1">Multi-pass membrane protein</topology>
    </subcellularLocation>
</comment>
<feature type="transmembrane region" description="Helical" evidence="12">
    <location>
        <begin position="282"/>
        <end position="307"/>
    </location>
</feature>
<keyword evidence="3" id="KW-0813">Transport</keyword>
<dbReference type="Proteomes" id="UP001353858">
    <property type="component" value="Unassembled WGS sequence"/>
</dbReference>
<evidence type="ECO:0000256" key="8">
    <source>
        <dbReference type="ARBA" id="ARBA00023065"/>
    </source>
</evidence>
<evidence type="ECO:0000256" key="4">
    <source>
        <dbReference type="ARBA" id="ARBA00022475"/>
    </source>
</evidence>
<dbReference type="PANTHER" id="PTHR42985">
    <property type="entry name" value="SODIUM-COUPLED MONOCARBOXYLATE TRANSPORTER"/>
    <property type="match status" value="1"/>
</dbReference>
<comment type="caution">
    <text evidence="13">The sequence shown here is derived from an EMBL/GenBank/DDBJ whole genome shotgun (WGS) entry which is preliminary data.</text>
</comment>
<reference evidence="14" key="1">
    <citation type="submission" date="2023-01" db="EMBL/GenBank/DDBJ databases">
        <title>Key to firefly adult light organ development and bioluminescence: homeobox transcription factors regulate luciferase expression and transportation to peroxisome.</title>
        <authorList>
            <person name="Fu X."/>
        </authorList>
    </citation>
    <scope>NUCLEOTIDE SEQUENCE [LARGE SCALE GENOMIC DNA]</scope>
</reference>
<comment type="similarity">
    <text evidence="2 11">Belongs to the sodium:solute symporter (SSF) (TC 2.A.21) family.</text>
</comment>
<proteinExistence type="inferred from homology"/>
<dbReference type="InterPro" id="IPR001734">
    <property type="entry name" value="Na/solute_symporter"/>
</dbReference>
<dbReference type="InterPro" id="IPR051163">
    <property type="entry name" value="Sodium:Solute_Symporter_SSF"/>
</dbReference>
<keyword evidence="5 12" id="KW-0812">Transmembrane</keyword>